<proteinExistence type="inferred from homology"/>
<dbReference type="PANTHER" id="PTHR30435">
    <property type="entry name" value="FLAGELLAR PROTEIN"/>
    <property type="match status" value="1"/>
</dbReference>
<evidence type="ECO:0000313" key="7">
    <source>
        <dbReference type="EMBL" id="VAW54174.1"/>
    </source>
</evidence>
<sequence>MDRMLFVAMSGAKEIMKAQAINTNNLANASTTGFRADFQSSLSQPVYGPGQASRVYATTSAEGVDFSQGSIISTGRDLDVAVNGKGWLAVQAADGSEAYTRAGDLRIDSAGRVTNGAGFAVLGNGGPISIPAHSKLQIGGDGTISIQPLGQSGNTLAIIDRIKLVNPDSDQIEKSTDGLMHMRNGKATQADGSVGVVSASLESSNVNTISAMVRMIELSRQYESQIKIMSAAEDNDRASAEIMQMS</sequence>
<dbReference type="InterPro" id="IPR010930">
    <property type="entry name" value="Flg_bb/hook_C_dom"/>
</dbReference>
<dbReference type="InterPro" id="IPR037925">
    <property type="entry name" value="FlgE/F/G-like"/>
</dbReference>
<dbReference type="NCBIfam" id="TIGR03506">
    <property type="entry name" value="FlgEFG_subfam"/>
    <property type="match status" value="1"/>
</dbReference>
<dbReference type="Pfam" id="PF00460">
    <property type="entry name" value="Flg_bb_rod"/>
    <property type="match status" value="1"/>
</dbReference>
<dbReference type="EMBL" id="UOFE01000038">
    <property type="protein sequence ID" value="VAW54174.1"/>
    <property type="molecule type" value="Genomic_DNA"/>
</dbReference>
<evidence type="ECO:0000256" key="1">
    <source>
        <dbReference type="ARBA" id="ARBA00009677"/>
    </source>
</evidence>
<dbReference type="InterPro" id="IPR020013">
    <property type="entry name" value="Flagellar_FlgE/F/G"/>
</dbReference>
<accession>A0A3B0XDS8</accession>
<evidence type="ECO:0000256" key="2">
    <source>
        <dbReference type="ARBA" id="ARBA00038560"/>
    </source>
</evidence>
<feature type="domain" description="Flagellar basal-body/hook protein C-terminal" evidence="5">
    <location>
        <begin position="199"/>
        <end position="240"/>
    </location>
</feature>
<dbReference type="Pfam" id="PF06429">
    <property type="entry name" value="Flg_bbr_C"/>
    <property type="match status" value="1"/>
</dbReference>
<protein>
    <recommendedName>
        <fullName evidence="3">Flagellar basal-body rod protein FlgF</fullName>
    </recommendedName>
</protein>
<keyword evidence="7" id="KW-0282">Flagellum</keyword>
<comment type="subunit">
    <text evidence="2">The basal body constitutes a major portion of the flagellar organelle and consists of five rings (E,L,P,S, and M) mounted on a central rod. The rod consists of about 26 subunits of FlgG in the distal portion, and FlgB, FlgC and FlgF are thought to build up the proximal portion of the rod with about 6 subunits each.</text>
</comment>
<name>A0A3B0XDS8_9ZZZZ</name>
<keyword evidence="7" id="KW-0969">Cilium</keyword>
<feature type="domain" description="Flagellar hook protein FlgE/F/G-like D1" evidence="6">
    <location>
        <begin position="81"/>
        <end position="145"/>
    </location>
</feature>
<evidence type="ECO:0000256" key="3">
    <source>
        <dbReference type="ARBA" id="ARBA00040228"/>
    </source>
</evidence>
<evidence type="ECO:0000259" key="5">
    <source>
        <dbReference type="Pfam" id="PF06429"/>
    </source>
</evidence>
<comment type="similarity">
    <text evidence="1">Belongs to the flagella basal body rod proteins family.</text>
</comment>
<feature type="domain" description="Flagellar basal body rod protein N-terminal" evidence="4">
    <location>
        <begin position="7"/>
        <end position="35"/>
    </location>
</feature>
<dbReference type="GO" id="GO:0030694">
    <property type="term" value="C:bacterial-type flagellum basal body, rod"/>
    <property type="evidence" value="ECO:0007669"/>
    <property type="project" value="InterPro"/>
</dbReference>
<gene>
    <name evidence="7" type="ORF">MNBD_GAMMA05-1536</name>
</gene>
<dbReference type="SUPFAM" id="SSF117143">
    <property type="entry name" value="Flagellar hook protein flgE"/>
    <property type="match status" value="1"/>
</dbReference>
<dbReference type="InterPro" id="IPR012836">
    <property type="entry name" value="FlgF"/>
</dbReference>
<dbReference type="GO" id="GO:0071978">
    <property type="term" value="P:bacterial-type flagellum-dependent swarming motility"/>
    <property type="evidence" value="ECO:0007669"/>
    <property type="project" value="TreeGrafter"/>
</dbReference>
<organism evidence="7">
    <name type="scientific">hydrothermal vent metagenome</name>
    <dbReference type="NCBI Taxonomy" id="652676"/>
    <lineage>
        <taxon>unclassified sequences</taxon>
        <taxon>metagenomes</taxon>
        <taxon>ecological metagenomes</taxon>
    </lineage>
</organism>
<dbReference type="NCBIfam" id="NF009280">
    <property type="entry name" value="PRK12640.1"/>
    <property type="match status" value="1"/>
</dbReference>
<dbReference type="PANTHER" id="PTHR30435:SF18">
    <property type="entry name" value="FLAGELLAR BASAL-BODY ROD PROTEIN FLGF"/>
    <property type="match status" value="1"/>
</dbReference>
<dbReference type="InterPro" id="IPR001444">
    <property type="entry name" value="Flag_bb_rod_N"/>
</dbReference>
<keyword evidence="7" id="KW-0966">Cell projection</keyword>
<reference evidence="7" key="1">
    <citation type="submission" date="2018-06" db="EMBL/GenBank/DDBJ databases">
        <authorList>
            <person name="Zhirakovskaya E."/>
        </authorList>
    </citation>
    <scope>NUCLEOTIDE SEQUENCE</scope>
</reference>
<dbReference type="InterPro" id="IPR053967">
    <property type="entry name" value="LlgE_F_G-like_D1"/>
</dbReference>
<dbReference type="Pfam" id="PF22692">
    <property type="entry name" value="LlgE_F_G_D1"/>
    <property type="match status" value="1"/>
</dbReference>
<evidence type="ECO:0000259" key="6">
    <source>
        <dbReference type="Pfam" id="PF22692"/>
    </source>
</evidence>
<dbReference type="NCBIfam" id="TIGR02490">
    <property type="entry name" value="flgF"/>
    <property type="match status" value="1"/>
</dbReference>
<evidence type="ECO:0000259" key="4">
    <source>
        <dbReference type="Pfam" id="PF00460"/>
    </source>
</evidence>
<dbReference type="AlphaFoldDB" id="A0A3B0XDS8"/>